<sequence>MACALDVEETAGALERYRRRAGGLIVAGAAVLPLAAGAGALLTEPWREDTAILLCVVGILALGAGTGSLALARRMRRTLAAGTWSAHPAVALDRTGHATTLVLRAPDGTETWPLTVIATRHRYEAVRPGPDGVLWWCGDPRVGGVLAPPGGGPLIWAKPLRGERVRRRVVAHAAAEGLAHRPVPKQPQAQPPEPVTANGPDPLAANGPGPVTANGPGPVTANRPAPFPANGPEPVIAPVPRPFAWEDPHPVLTCGPDPFGTDDPEAGSGPDPFAPGGPDSVNRPATRRDEAGAGSGPTYAVLVAHAERQAMPPGKAPRREADVREVRWWRVRSLRRLAGVQRVLVALAFCAAVGAVALTGPPEEDVPKLWFAAALPLAGLVYAGHHVLTRGRHAARLMARAATSHTPVPRRYVLLYDPHGGAPVLVFFPMHGGPDDRPEGVLPLVLPGTPKHPRRGLPERPTGPAGLHGWRDRTPFGAPFVVPWIDGRPLWAAGPYREADGKEFLALLDRLAPPVEAQSS</sequence>
<proteinExistence type="predicted"/>
<evidence type="ECO:0000313" key="3">
    <source>
        <dbReference type="EMBL" id="KOG36642.1"/>
    </source>
</evidence>
<feature type="compositionally biased region" description="Pro residues" evidence="1">
    <location>
        <begin position="225"/>
        <end position="241"/>
    </location>
</feature>
<name>A0A0L8LEU9_STRVR</name>
<dbReference type="Proteomes" id="UP000037023">
    <property type="component" value="Unassembled WGS sequence"/>
</dbReference>
<evidence type="ECO:0000256" key="2">
    <source>
        <dbReference type="SAM" id="Phobius"/>
    </source>
</evidence>
<dbReference type="OrthoDB" id="4224340at2"/>
<organism evidence="3 4">
    <name type="scientific">Streptomyces viridochromogenes</name>
    <dbReference type="NCBI Taxonomy" id="1938"/>
    <lineage>
        <taxon>Bacteria</taxon>
        <taxon>Bacillati</taxon>
        <taxon>Actinomycetota</taxon>
        <taxon>Actinomycetes</taxon>
        <taxon>Kitasatosporales</taxon>
        <taxon>Streptomycetaceae</taxon>
        <taxon>Streptomyces</taxon>
    </lineage>
</organism>
<evidence type="ECO:0000256" key="1">
    <source>
        <dbReference type="SAM" id="MobiDB-lite"/>
    </source>
</evidence>
<feature type="region of interest" description="Disordered" evidence="1">
    <location>
        <begin position="176"/>
        <end position="295"/>
    </location>
</feature>
<reference evidence="3 4" key="1">
    <citation type="submission" date="2015-06" db="EMBL/GenBank/DDBJ databases">
        <authorList>
            <person name="Hoefler B.C."/>
            <person name="Straight P.D."/>
        </authorList>
    </citation>
    <scope>NUCLEOTIDE SEQUENCE [LARGE SCALE GENOMIC DNA]</scope>
    <source>
        <strain evidence="3 4">NRRL 3427</strain>
    </source>
</reference>
<feature type="transmembrane region" description="Helical" evidence="2">
    <location>
        <begin position="337"/>
        <end position="357"/>
    </location>
</feature>
<dbReference type="AlphaFoldDB" id="A0A0L8LEU9"/>
<feature type="transmembrane region" description="Helical" evidence="2">
    <location>
        <begin position="21"/>
        <end position="39"/>
    </location>
</feature>
<feature type="region of interest" description="Disordered" evidence="1">
    <location>
        <begin position="448"/>
        <end position="470"/>
    </location>
</feature>
<dbReference type="PATRIC" id="fig|1938.6.peg.333"/>
<keyword evidence="2" id="KW-0472">Membrane</keyword>
<dbReference type="RefSeq" id="WP_033202367.1">
    <property type="nucleotide sequence ID" value="NZ_LGUP01000002.1"/>
</dbReference>
<keyword evidence="2" id="KW-0812">Transmembrane</keyword>
<accession>A0A0L8LEU9</accession>
<gene>
    <name evidence="3" type="ORF">ADK34_01580</name>
</gene>
<comment type="caution">
    <text evidence="3">The sequence shown here is derived from an EMBL/GenBank/DDBJ whole genome shotgun (WGS) entry which is preliminary data.</text>
</comment>
<protein>
    <submittedName>
        <fullName evidence="3">Uncharacterized protein</fullName>
    </submittedName>
</protein>
<keyword evidence="2" id="KW-1133">Transmembrane helix</keyword>
<feature type="transmembrane region" description="Helical" evidence="2">
    <location>
        <begin position="51"/>
        <end position="72"/>
    </location>
</feature>
<feature type="transmembrane region" description="Helical" evidence="2">
    <location>
        <begin position="369"/>
        <end position="388"/>
    </location>
</feature>
<dbReference type="EMBL" id="LGUP01000002">
    <property type="protein sequence ID" value="KOG36642.1"/>
    <property type="molecule type" value="Genomic_DNA"/>
</dbReference>
<evidence type="ECO:0000313" key="4">
    <source>
        <dbReference type="Proteomes" id="UP000037023"/>
    </source>
</evidence>